<dbReference type="SUPFAM" id="SSF49503">
    <property type="entry name" value="Cupredoxins"/>
    <property type="match status" value="1"/>
</dbReference>
<evidence type="ECO:0000313" key="4">
    <source>
        <dbReference type="Proteomes" id="UP001596422"/>
    </source>
</evidence>
<proteinExistence type="predicted"/>
<dbReference type="EMBL" id="JBHSWE010000001">
    <property type="protein sequence ID" value="MFC6673771.1"/>
    <property type="molecule type" value="Genomic_DNA"/>
</dbReference>
<feature type="domain" description="EfeO-type cupredoxin-like" evidence="2">
    <location>
        <begin position="13"/>
        <end position="118"/>
    </location>
</feature>
<reference evidence="4" key="1">
    <citation type="journal article" date="2019" name="Int. J. Syst. Evol. Microbiol.">
        <title>The Global Catalogue of Microorganisms (GCM) 10K type strain sequencing project: providing services to taxonomists for standard genome sequencing and annotation.</title>
        <authorList>
            <consortium name="The Broad Institute Genomics Platform"/>
            <consortium name="The Broad Institute Genome Sequencing Center for Infectious Disease"/>
            <person name="Wu L."/>
            <person name="Ma J."/>
        </authorList>
    </citation>
    <scope>NUCLEOTIDE SEQUENCE [LARGE SCALE GENOMIC DNA]</scope>
    <source>
        <strain evidence="4">NBRC 111756</strain>
    </source>
</reference>
<accession>A0ABW2A8A9</accession>
<evidence type="ECO:0000259" key="2">
    <source>
        <dbReference type="Pfam" id="PF13473"/>
    </source>
</evidence>
<comment type="caution">
    <text evidence="3">The sequence shown here is derived from an EMBL/GenBank/DDBJ whole genome shotgun (WGS) entry which is preliminary data.</text>
</comment>
<keyword evidence="1" id="KW-0472">Membrane</keyword>
<protein>
    <submittedName>
        <fullName evidence="3">Cupredoxin domain-containing protein</fullName>
    </submittedName>
</protein>
<dbReference type="InterPro" id="IPR008972">
    <property type="entry name" value="Cupredoxin"/>
</dbReference>
<sequence>MSILVNLVGIALIALIVWWFWLYRPGTATQANHGAVAITVEDGVYSPSRVRIKPNETAVLRFLRKDPSPCAAMVIFDGLDISEELPVGKPKEISLKVAEAGTYAFTCQMKMYRGELVVAENQEMNHER</sequence>
<keyword evidence="1" id="KW-1133">Transmembrane helix</keyword>
<dbReference type="Gene3D" id="2.60.40.420">
    <property type="entry name" value="Cupredoxins - blue copper proteins"/>
    <property type="match status" value="1"/>
</dbReference>
<dbReference type="InterPro" id="IPR028096">
    <property type="entry name" value="EfeO_Cupredoxin"/>
</dbReference>
<dbReference type="Proteomes" id="UP001596422">
    <property type="component" value="Unassembled WGS sequence"/>
</dbReference>
<keyword evidence="1" id="KW-0812">Transmembrane</keyword>
<organism evidence="3 4">
    <name type="scientific">Marinobacterium aestuariivivens</name>
    <dbReference type="NCBI Taxonomy" id="1698799"/>
    <lineage>
        <taxon>Bacteria</taxon>
        <taxon>Pseudomonadati</taxon>
        <taxon>Pseudomonadota</taxon>
        <taxon>Gammaproteobacteria</taxon>
        <taxon>Oceanospirillales</taxon>
        <taxon>Oceanospirillaceae</taxon>
        <taxon>Marinobacterium</taxon>
    </lineage>
</organism>
<gene>
    <name evidence="3" type="ORF">ACFQDL_29540</name>
</gene>
<dbReference type="RefSeq" id="WP_379912428.1">
    <property type="nucleotide sequence ID" value="NZ_JBHSWE010000001.1"/>
</dbReference>
<keyword evidence="4" id="KW-1185">Reference proteome</keyword>
<name>A0ABW2A8A9_9GAMM</name>
<evidence type="ECO:0000256" key="1">
    <source>
        <dbReference type="SAM" id="Phobius"/>
    </source>
</evidence>
<dbReference type="Pfam" id="PF13473">
    <property type="entry name" value="Cupredoxin_1"/>
    <property type="match status" value="1"/>
</dbReference>
<evidence type="ECO:0000313" key="3">
    <source>
        <dbReference type="EMBL" id="MFC6673771.1"/>
    </source>
</evidence>
<feature type="transmembrane region" description="Helical" evidence="1">
    <location>
        <begin position="6"/>
        <end position="23"/>
    </location>
</feature>